<organism evidence="1">
    <name type="scientific">Aspergillus niger</name>
    <dbReference type="NCBI Taxonomy" id="5061"/>
    <lineage>
        <taxon>Eukaryota</taxon>
        <taxon>Fungi</taxon>
        <taxon>Dikarya</taxon>
        <taxon>Ascomycota</taxon>
        <taxon>Pezizomycotina</taxon>
        <taxon>Eurotiomycetes</taxon>
        <taxon>Eurotiomycetidae</taxon>
        <taxon>Eurotiales</taxon>
        <taxon>Aspergillaceae</taxon>
        <taxon>Aspergillus</taxon>
        <taxon>Aspergillus subgen. Circumdati</taxon>
    </lineage>
</organism>
<dbReference type="RefSeq" id="XP_059606011.1">
    <property type="nucleotide sequence ID" value="XM_059746075.1"/>
</dbReference>
<dbReference type="AlphaFoldDB" id="A0AAJ8C0R7"/>
<sequence length="48" mass="5432">MTFDFRAREKTAWRAPVEMEMTSNVCTNDKRYVPHTPGASVHAANYGS</sequence>
<dbReference type="VEuPathDB" id="FungiDB:An02g01460"/>
<reference evidence="1" key="1">
    <citation type="submission" date="2025-02" db="EMBL/GenBank/DDBJ databases">
        <authorList>
            <consortium name="NCBI Genome Project"/>
        </authorList>
    </citation>
    <scope>NUCLEOTIDE SEQUENCE</scope>
</reference>
<dbReference type="GeneID" id="84590223"/>
<evidence type="ECO:0000313" key="1">
    <source>
        <dbReference type="RefSeq" id="XP_059606011.1"/>
    </source>
</evidence>
<gene>
    <name evidence="1" type="ORF">An02g01460</name>
</gene>
<protein>
    <submittedName>
        <fullName evidence="1">Uncharacterized protein</fullName>
    </submittedName>
</protein>
<name>A0AAJ8C0R7_ASPNG</name>
<reference evidence="1" key="2">
    <citation type="submission" date="2025-08" db="UniProtKB">
        <authorList>
            <consortium name="RefSeq"/>
        </authorList>
    </citation>
    <scope>IDENTIFICATION</scope>
</reference>
<proteinExistence type="predicted"/>
<dbReference type="KEGG" id="ang:An02g01460"/>
<accession>A0AAJ8C0R7</accession>